<dbReference type="AlphaFoldDB" id="A0A139AH66"/>
<dbReference type="InterPro" id="IPR013216">
    <property type="entry name" value="Methyltransf_11"/>
</dbReference>
<name>A0A139AH66_GONPJ</name>
<dbReference type="PANTHER" id="PTHR43591:SF24">
    <property type="entry name" value="2-METHOXY-6-POLYPRENYL-1,4-BENZOQUINOL METHYLASE, MITOCHONDRIAL"/>
    <property type="match status" value="1"/>
</dbReference>
<proteinExistence type="predicted"/>
<evidence type="ECO:0000313" key="2">
    <source>
        <dbReference type="EMBL" id="KXS15785.1"/>
    </source>
</evidence>
<dbReference type="OMA" id="HERACRR"/>
<keyword evidence="3" id="KW-1185">Reference proteome</keyword>
<reference evidence="2 3" key="1">
    <citation type="journal article" date="2015" name="Genome Biol. Evol.">
        <title>Phylogenomic analyses indicate that early fungi evolved digesting cell walls of algal ancestors of land plants.</title>
        <authorList>
            <person name="Chang Y."/>
            <person name="Wang S."/>
            <person name="Sekimoto S."/>
            <person name="Aerts A.L."/>
            <person name="Choi C."/>
            <person name="Clum A."/>
            <person name="LaButti K.M."/>
            <person name="Lindquist E.A."/>
            <person name="Yee Ngan C."/>
            <person name="Ohm R.A."/>
            <person name="Salamov A.A."/>
            <person name="Grigoriev I.V."/>
            <person name="Spatafora J.W."/>
            <person name="Berbee M.L."/>
        </authorList>
    </citation>
    <scope>NUCLEOTIDE SEQUENCE [LARGE SCALE GENOMIC DNA]</scope>
    <source>
        <strain evidence="2 3">JEL478</strain>
    </source>
</reference>
<sequence>MAALSHSALSKDNWSTHASAYQTTLGSGRPNANPITSTIVSLLAAANTARPFSSASRILDVGTGTAAVVEALLSTHNAELPLTTQILATDFSAGMVAIVQKKADDLLAQGNDGWKRVRPAVVDAQDMSAMESSSVSHITSSMVLMLVPDGFKALREMHRVLEPGGVAAITTWEKLGWMEIAAQAVGRVKPGQEHVFKLPQAWSTPAGVRSVLEQAGFVNVQVAPQHTFMAVANPREFADGFIKGSNPGTLMLVDGMSEDEKDKAADVLYDLLLERFPDGVGNVQGTAIVATGRKGN</sequence>
<gene>
    <name evidence="2" type="ORF">M427DRAFT_56353</name>
</gene>
<evidence type="ECO:0000313" key="3">
    <source>
        <dbReference type="Proteomes" id="UP000070544"/>
    </source>
</evidence>
<keyword evidence="2" id="KW-0808">Transferase</keyword>
<dbReference type="STRING" id="1344416.A0A139AH66"/>
<accession>A0A139AH66</accession>
<feature type="domain" description="Methyltransferase type 11" evidence="1">
    <location>
        <begin position="59"/>
        <end position="169"/>
    </location>
</feature>
<dbReference type="GO" id="GO:0008757">
    <property type="term" value="F:S-adenosylmethionine-dependent methyltransferase activity"/>
    <property type="evidence" value="ECO:0007669"/>
    <property type="project" value="InterPro"/>
</dbReference>
<dbReference type="PANTHER" id="PTHR43591">
    <property type="entry name" value="METHYLTRANSFERASE"/>
    <property type="match status" value="1"/>
</dbReference>
<organism evidence="2 3">
    <name type="scientific">Gonapodya prolifera (strain JEL478)</name>
    <name type="common">Monoblepharis prolifera</name>
    <dbReference type="NCBI Taxonomy" id="1344416"/>
    <lineage>
        <taxon>Eukaryota</taxon>
        <taxon>Fungi</taxon>
        <taxon>Fungi incertae sedis</taxon>
        <taxon>Chytridiomycota</taxon>
        <taxon>Chytridiomycota incertae sedis</taxon>
        <taxon>Monoblepharidomycetes</taxon>
        <taxon>Monoblepharidales</taxon>
        <taxon>Gonapodyaceae</taxon>
        <taxon>Gonapodya</taxon>
    </lineage>
</organism>
<evidence type="ECO:0000259" key="1">
    <source>
        <dbReference type="Pfam" id="PF08241"/>
    </source>
</evidence>
<dbReference type="Proteomes" id="UP000070544">
    <property type="component" value="Unassembled WGS sequence"/>
</dbReference>
<dbReference type="Gene3D" id="3.40.50.150">
    <property type="entry name" value="Vaccinia Virus protein VP39"/>
    <property type="match status" value="1"/>
</dbReference>
<dbReference type="SUPFAM" id="SSF53335">
    <property type="entry name" value="S-adenosyl-L-methionine-dependent methyltransferases"/>
    <property type="match status" value="1"/>
</dbReference>
<dbReference type="EMBL" id="KQ965759">
    <property type="protein sequence ID" value="KXS15785.1"/>
    <property type="molecule type" value="Genomic_DNA"/>
</dbReference>
<dbReference type="GO" id="GO:0032259">
    <property type="term" value="P:methylation"/>
    <property type="evidence" value="ECO:0007669"/>
    <property type="project" value="UniProtKB-KW"/>
</dbReference>
<protein>
    <submittedName>
        <fullName evidence="2">S-adenosyl-L-methionine-dependent methyltransferase</fullName>
    </submittedName>
</protein>
<keyword evidence="2" id="KW-0489">Methyltransferase</keyword>
<dbReference type="OrthoDB" id="2013972at2759"/>
<dbReference type="CDD" id="cd02440">
    <property type="entry name" value="AdoMet_MTases"/>
    <property type="match status" value="1"/>
</dbReference>
<dbReference type="Pfam" id="PF08241">
    <property type="entry name" value="Methyltransf_11"/>
    <property type="match status" value="1"/>
</dbReference>
<dbReference type="InterPro" id="IPR029063">
    <property type="entry name" value="SAM-dependent_MTases_sf"/>
</dbReference>